<feature type="compositionally biased region" description="Pro residues" evidence="1">
    <location>
        <begin position="111"/>
        <end position="120"/>
    </location>
</feature>
<feature type="compositionally biased region" description="Polar residues" evidence="1">
    <location>
        <begin position="27"/>
        <end position="43"/>
    </location>
</feature>
<evidence type="ECO:0000313" key="2">
    <source>
        <dbReference type="EMBL" id="OBZ67095.1"/>
    </source>
</evidence>
<feature type="compositionally biased region" description="Pro residues" evidence="1">
    <location>
        <begin position="160"/>
        <end position="169"/>
    </location>
</feature>
<protein>
    <submittedName>
        <fullName evidence="2">Uncharacterized protein</fullName>
    </submittedName>
</protein>
<feature type="region of interest" description="Disordered" evidence="1">
    <location>
        <begin position="16"/>
        <end position="45"/>
    </location>
</feature>
<dbReference type="EMBL" id="LUGG01000025">
    <property type="protein sequence ID" value="OBZ67095.1"/>
    <property type="molecule type" value="Genomic_DNA"/>
</dbReference>
<comment type="caution">
    <text evidence="2">The sequence shown here is derived from an EMBL/GenBank/DDBJ whole genome shotgun (WGS) entry which is preliminary data.</text>
</comment>
<organism evidence="2 3">
    <name type="scientific">Grifola frondosa</name>
    <name type="common">Maitake</name>
    <name type="synonym">Polyporus frondosus</name>
    <dbReference type="NCBI Taxonomy" id="5627"/>
    <lineage>
        <taxon>Eukaryota</taxon>
        <taxon>Fungi</taxon>
        <taxon>Dikarya</taxon>
        <taxon>Basidiomycota</taxon>
        <taxon>Agaricomycotina</taxon>
        <taxon>Agaricomycetes</taxon>
        <taxon>Polyporales</taxon>
        <taxon>Grifolaceae</taxon>
        <taxon>Grifola</taxon>
    </lineage>
</organism>
<accession>A0A1C7LQI7</accession>
<keyword evidence="3" id="KW-1185">Reference proteome</keyword>
<sequence>MSILVVTATLHRFHFTSTNMPPRGHRSSSGQLRAHSRTSSGGSSKLALNLQFTQKDVPPPRILDKTKKSPHIHHEVAARATNAQHQRTSSGIRVQSRENIQPAALRRAPTPAAPAKPPGPKQKVGFSIASPSEGDDDEWVSSESGAATPEDESDVETTPIEPPVQPSIPRPVITHVNGFANHDIETPRAELVSLPRVDTARPSQPPLSPAPAARDSAQLQQSQVLHGPQPRQPERNDQRLPQAEPRVLIQQPTPTITKARSETHSPPRKSPDIRPKRQMHRCVRTRSSGGKLTASCGVFTAKPVALAPLTTVLSESAQAQMSTLSSPSSQRGGSPSSIKTASASPNQSSPSSSSPAHRQLRRTSTSSARSTATLPALPSASQAQLSKSNHDRQRTLSTISSASSVAALSHFALLSTPSPPRTPIQITVHFPPAEQTAHLEAIHPLLPPPYLSAHLTVLANRNPIAESYDRVIRAKQRRC</sequence>
<name>A0A1C7LQI7_GRIFR</name>
<feature type="region of interest" description="Disordered" evidence="1">
    <location>
        <begin position="77"/>
        <end position="172"/>
    </location>
</feature>
<feature type="region of interest" description="Disordered" evidence="1">
    <location>
        <begin position="320"/>
        <end position="393"/>
    </location>
</feature>
<proteinExistence type="predicted"/>
<feature type="region of interest" description="Disordered" evidence="1">
    <location>
        <begin position="191"/>
        <end position="294"/>
    </location>
</feature>
<dbReference type="STRING" id="5627.A0A1C7LQI7"/>
<evidence type="ECO:0000313" key="3">
    <source>
        <dbReference type="Proteomes" id="UP000092993"/>
    </source>
</evidence>
<feature type="compositionally biased region" description="Basic and acidic residues" evidence="1">
    <location>
        <begin position="259"/>
        <end position="275"/>
    </location>
</feature>
<dbReference type="Proteomes" id="UP000092993">
    <property type="component" value="Unassembled WGS sequence"/>
</dbReference>
<evidence type="ECO:0000256" key="1">
    <source>
        <dbReference type="SAM" id="MobiDB-lite"/>
    </source>
</evidence>
<dbReference type="OrthoDB" id="3219024at2759"/>
<feature type="compositionally biased region" description="Polar residues" evidence="1">
    <location>
        <begin position="81"/>
        <end position="99"/>
    </location>
</feature>
<gene>
    <name evidence="2" type="ORF">A0H81_12965</name>
</gene>
<reference evidence="2 3" key="1">
    <citation type="submission" date="2016-03" db="EMBL/GenBank/DDBJ databases">
        <title>Whole genome sequencing of Grifola frondosa 9006-11.</title>
        <authorList>
            <person name="Min B."/>
            <person name="Park H."/>
            <person name="Kim J.-G."/>
            <person name="Cho H."/>
            <person name="Oh Y.-L."/>
            <person name="Kong W.-S."/>
            <person name="Choi I.-G."/>
        </authorList>
    </citation>
    <scope>NUCLEOTIDE SEQUENCE [LARGE SCALE GENOMIC DNA]</scope>
    <source>
        <strain evidence="2 3">9006-11</strain>
    </source>
</reference>
<dbReference type="AlphaFoldDB" id="A0A1C7LQI7"/>
<dbReference type="OMA" id="HFPPAEQ"/>
<feature type="compositionally biased region" description="Low complexity" evidence="1">
    <location>
        <begin position="322"/>
        <end position="377"/>
    </location>
</feature>